<protein>
    <recommendedName>
        <fullName evidence="4">NHL repeat-containing protein</fullName>
    </recommendedName>
</protein>
<dbReference type="PANTHER" id="PTHR42060:SF3">
    <property type="entry name" value="SMP-30_GLUCONOLACTONASE_LRE-LIKE REGION DOMAIN-CONTAINING PROTEIN"/>
    <property type="match status" value="1"/>
</dbReference>
<proteinExistence type="predicted"/>
<sequence length="372" mass="38579">MHLPLPLSTLGTLTLTLALSLALLLPTSIAQTTTPRTTSQTKFQYRTNGTWLENLALGPARGVATTPTLLVTRMDVPELWSLDVSTGRGEIVASFPNATACMGITPLGREGVYAVVVGRLRITDIGHPVVGSWGVYSVTFPGGVAGEDGDGDGGDDGGGVSVRKIADVPEAGWLNGMARFPSGGTGIQARGGEKAGVVLIADSVNGVIWQLDTQTGTYRVALNDTASMAASPTDPLGLGVNGVRVWRGFVYYSTDSVQAVFRVPVRWDNSSQTVTAAGAVETVAANVVVDDFAVAEDGGLYLMAVAENQVVRVTAAGERSVLAGTRESAQVAGCTSGVISRDGRRLFVTTNGGHITPPKGGEEPAKLVEIDL</sequence>
<keyword evidence="1" id="KW-0732">Signal</keyword>
<evidence type="ECO:0000256" key="1">
    <source>
        <dbReference type="SAM" id="SignalP"/>
    </source>
</evidence>
<dbReference type="SUPFAM" id="SSF63829">
    <property type="entry name" value="Calcium-dependent phosphotriesterase"/>
    <property type="match status" value="1"/>
</dbReference>
<dbReference type="Gene3D" id="2.120.10.30">
    <property type="entry name" value="TolB, C-terminal domain"/>
    <property type="match status" value="1"/>
</dbReference>
<evidence type="ECO:0000313" key="2">
    <source>
        <dbReference type="EMBL" id="PYI31644.1"/>
    </source>
</evidence>
<dbReference type="Proteomes" id="UP000248817">
    <property type="component" value="Unassembled WGS sequence"/>
</dbReference>
<feature type="chain" id="PRO_5016141129" description="NHL repeat-containing protein" evidence="1">
    <location>
        <begin position="31"/>
        <end position="372"/>
    </location>
</feature>
<evidence type="ECO:0008006" key="4">
    <source>
        <dbReference type="Google" id="ProtNLM"/>
    </source>
</evidence>
<organism evidence="2 3">
    <name type="scientific">Aspergillus indologenus CBS 114.80</name>
    <dbReference type="NCBI Taxonomy" id="1450541"/>
    <lineage>
        <taxon>Eukaryota</taxon>
        <taxon>Fungi</taxon>
        <taxon>Dikarya</taxon>
        <taxon>Ascomycota</taxon>
        <taxon>Pezizomycotina</taxon>
        <taxon>Eurotiomycetes</taxon>
        <taxon>Eurotiomycetidae</taxon>
        <taxon>Eurotiales</taxon>
        <taxon>Aspergillaceae</taxon>
        <taxon>Aspergillus</taxon>
        <taxon>Aspergillus subgen. Circumdati</taxon>
    </lineage>
</organism>
<name>A0A2V5IBQ2_9EURO</name>
<dbReference type="PANTHER" id="PTHR42060">
    <property type="entry name" value="NHL REPEAT-CONTAINING PROTEIN-RELATED"/>
    <property type="match status" value="1"/>
</dbReference>
<gene>
    <name evidence="2" type="ORF">BP00DRAFT_456803</name>
</gene>
<evidence type="ECO:0000313" key="3">
    <source>
        <dbReference type="Proteomes" id="UP000248817"/>
    </source>
</evidence>
<keyword evidence="3" id="KW-1185">Reference proteome</keyword>
<reference evidence="2 3" key="1">
    <citation type="submission" date="2018-02" db="EMBL/GenBank/DDBJ databases">
        <title>The genomes of Aspergillus section Nigri reveals drivers in fungal speciation.</title>
        <authorList>
            <consortium name="DOE Joint Genome Institute"/>
            <person name="Vesth T.C."/>
            <person name="Nybo J."/>
            <person name="Theobald S."/>
            <person name="Brandl J."/>
            <person name="Frisvad J.C."/>
            <person name="Nielsen K.F."/>
            <person name="Lyhne E.K."/>
            <person name="Kogle M.E."/>
            <person name="Kuo A."/>
            <person name="Riley R."/>
            <person name="Clum A."/>
            <person name="Nolan M."/>
            <person name="Lipzen A."/>
            <person name="Salamov A."/>
            <person name="Henrissat B."/>
            <person name="Wiebenga A."/>
            <person name="De vries R.P."/>
            <person name="Grigoriev I.V."/>
            <person name="Mortensen U.H."/>
            <person name="Andersen M.R."/>
            <person name="Baker S.E."/>
        </authorList>
    </citation>
    <scope>NUCLEOTIDE SEQUENCE [LARGE SCALE GENOMIC DNA]</scope>
    <source>
        <strain evidence="2 3">CBS 114.80</strain>
    </source>
</reference>
<dbReference type="InterPro" id="IPR052998">
    <property type="entry name" value="Hetero-Diels-Alderase-like"/>
</dbReference>
<accession>A0A2V5IBQ2</accession>
<feature type="signal peptide" evidence="1">
    <location>
        <begin position="1"/>
        <end position="30"/>
    </location>
</feature>
<dbReference type="EMBL" id="KZ825500">
    <property type="protein sequence ID" value="PYI31644.1"/>
    <property type="molecule type" value="Genomic_DNA"/>
</dbReference>
<dbReference type="AlphaFoldDB" id="A0A2V5IBQ2"/>
<dbReference type="InterPro" id="IPR011042">
    <property type="entry name" value="6-blade_b-propeller_TolB-like"/>
</dbReference>